<dbReference type="GO" id="GO:0005829">
    <property type="term" value="C:cytosol"/>
    <property type="evidence" value="ECO:0007669"/>
    <property type="project" value="TreeGrafter"/>
</dbReference>
<dbReference type="Gene3D" id="3.30.420.40">
    <property type="match status" value="1"/>
</dbReference>
<gene>
    <name evidence="4" type="ORF">PXEA_LOCUS24870</name>
</gene>
<dbReference type="EMBL" id="CAAALY010122277">
    <property type="protein sequence ID" value="VEL31430.1"/>
    <property type="molecule type" value="Genomic_DNA"/>
</dbReference>
<dbReference type="AlphaFoldDB" id="A0A3S5C2P8"/>
<dbReference type="Gene3D" id="3.30.30.30">
    <property type="match status" value="1"/>
</dbReference>
<dbReference type="Proteomes" id="UP000784294">
    <property type="component" value="Unassembled WGS sequence"/>
</dbReference>
<dbReference type="InterPro" id="IPR043129">
    <property type="entry name" value="ATPase_NBD"/>
</dbReference>
<accession>A0A3S5C2P8</accession>
<dbReference type="PANTHER" id="PTHR45639:SF4">
    <property type="entry name" value="HSC70CB, ISOFORM G"/>
    <property type="match status" value="1"/>
</dbReference>
<dbReference type="PANTHER" id="PTHR45639">
    <property type="entry name" value="HSC70CB, ISOFORM G-RELATED"/>
    <property type="match status" value="1"/>
</dbReference>
<dbReference type="OrthoDB" id="434160at2759"/>
<reference evidence="4" key="1">
    <citation type="submission" date="2018-11" db="EMBL/GenBank/DDBJ databases">
        <authorList>
            <consortium name="Pathogen Informatics"/>
        </authorList>
    </citation>
    <scope>NUCLEOTIDE SEQUENCE</scope>
</reference>
<dbReference type="GO" id="GO:0140662">
    <property type="term" value="F:ATP-dependent protein folding chaperone"/>
    <property type="evidence" value="ECO:0007669"/>
    <property type="project" value="InterPro"/>
</dbReference>
<dbReference type="GO" id="GO:0005524">
    <property type="term" value="F:ATP binding"/>
    <property type="evidence" value="ECO:0007669"/>
    <property type="project" value="UniProtKB-KW"/>
</dbReference>
<keyword evidence="3" id="KW-0067">ATP-binding</keyword>
<proteinExistence type="inferred from homology"/>
<dbReference type="InterPro" id="IPR013126">
    <property type="entry name" value="Hsp_70_fam"/>
</dbReference>
<comment type="similarity">
    <text evidence="1">Belongs to the heat shock protein 70 family.</text>
</comment>
<evidence type="ECO:0000313" key="4">
    <source>
        <dbReference type="EMBL" id="VEL31430.1"/>
    </source>
</evidence>
<name>A0A3S5C2P8_9PLAT</name>
<protein>
    <submittedName>
        <fullName evidence="4">Uncharacterized protein</fullName>
    </submittedName>
</protein>
<dbReference type="GO" id="GO:0005634">
    <property type="term" value="C:nucleus"/>
    <property type="evidence" value="ECO:0007669"/>
    <property type="project" value="TreeGrafter"/>
</dbReference>
<evidence type="ECO:0000256" key="1">
    <source>
        <dbReference type="ARBA" id="ARBA00007381"/>
    </source>
</evidence>
<evidence type="ECO:0000256" key="2">
    <source>
        <dbReference type="ARBA" id="ARBA00022741"/>
    </source>
</evidence>
<evidence type="ECO:0000256" key="3">
    <source>
        <dbReference type="ARBA" id="ARBA00022840"/>
    </source>
</evidence>
<dbReference type="Pfam" id="PF00012">
    <property type="entry name" value="HSP70"/>
    <property type="match status" value="1"/>
</dbReference>
<dbReference type="SUPFAM" id="SSF53067">
    <property type="entry name" value="Actin-like ATPase domain"/>
    <property type="match status" value="1"/>
</dbReference>
<keyword evidence="2" id="KW-0547">Nucleotide-binding</keyword>
<sequence length="155" mass="17364">MSQASTCIAFVDNIRLFGTVAKQRQILDVRNTVTDFPRLLGKMFNDPSAQREMSLTTNIYRELEDGRIGVQVSYFGQDEILTPEQLYAMQLTKLVEITETNLGTKVVDIVINAPSYFTDSERRALMDASRIAGLNCVRIINDTTASMSNLFSNPS</sequence>
<organism evidence="4 5">
    <name type="scientific">Protopolystoma xenopodis</name>
    <dbReference type="NCBI Taxonomy" id="117903"/>
    <lineage>
        <taxon>Eukaryota</taxon>
        <taxon>Metazoa</taxon>
        <taxon>Spiralia</taxon>
        <taxon>Lophotrochozoa</taxon>
        <taxon>Platyhelminthes</taxon>
        <taxon>Monogenea</taxon>
        <taxon>Polyopisthocotylea</taxon>
        <taxon>Polystomatidea</taxon>
        <taxon>Polystomatidae</taxon>
        <taxon>Protopolystoma</taxon>
    </lineage>
</organism>
<comment type="caution">
    <text evidence="4">The sequence shown here is derived from an EMBL/GenBank/DDBJ whole genome shotgun (WGS) entry which is preliminary data.</text>
</comment>
<keyword evidence="5" id="KW-1185">Reference proteome</keyword>
<evidence type="ECO:0000313" key="5">
    <source>
        <dbReference type="Proteomes" id="UP000784294"/>
    </source>
</evidence>